<evidence type="ECO:0000313" key="2">
    <source>
        <dbReference type="EMBL" id="UXD21683.1"/>
    </source>
</evidence>
<protein>
    <submittedName>
        <fullName evidence="2">Toxin RelE</fullName>
    </submittedName>
</protein>
<keyword evidence="1" id="KW-1277">Toxin-antitoxin system</keyword>
<dbReference type="AlphaFoldDB" id="A0A977K9U0"/>
<dbReference type="InterPro" id="IPR035093">
    <property type="entry name" value="RelE/ParE_toxin_dom_sf"/>
</dbReference>
<organism evidence="2 3">
    <name type="scientific">Ignicoccus pacificus DSM 13166</name>
    <dbReference type="NCBI Taxonomy" id="940294"/>
    <lineage>
        <taxon>Archaea</taxon>
        <taxon>Thermoproteota</taxon>
        <taxon>Thermoprotei</taxon>
        <taxon>Desulfurococcales</taxon>
        <taxon>Desulfurococcaceae</taxon>
        <taxon>Ignicoccus</taxon>
    </lineage>
</organism>
<gene>
    <name evidence="2" type="ORF">IPA_06750</name>
</gene>
<reference evidence="2" key="1">
    <citation type="submission" date="2013-11" db="EMBL/GenBank/DDBJ databases">
        <title>Comparative genomics of Ignicoccus.</title>
        <authorList>
            <person name="Podar M."/>
        </authorList>
    </citation>
    <scope>NUCLEOTIDE SEQUENCE</scope>
    <source>
        <strain evidence="2">DSM 13166</strain>
    </source>
</reference>
<accession>A0A977K9U0</accession>
<dbReference type="SUPFAM" id="SSF143011">
    <property type="entry name" value="RelE-like"/>
    <property type="match status" value="1"/>
</dbReference>
<proteinExistence type="predicted"/>
<dbReference type="EMBL" id="CP006868">
    <property type="protein sequence ID" value="UXD21683.1"/>
    <property type="molecule type" value="Genomic_DNA"/>
</dbReference>
<dbReference type="PANTHER" id="PTHR38813:SF1">
    <property type="entry name" value="TOXIN RELE1-RELATED"/>
    <property type="match status" value="1"/>
</dbReference>
<sequence length="76" mass="8829">MAKGALLLPRTYKELLNQLIEESEKNPIPKNFDIIKMKGYENTYRVRLGSYRVIYVVYEKNKVITLTYVGPRGGAY</sequence>
<dbReference type="PANTHER" id="PTHR38813">
    <property type="match status" value="1"/>
</dbReference>
<dbReference type="InterPro" id="IPR052747">
    <property type="entry name" value="TA_system_RelE_toxin"/>
</dbReference>
<evidence type="ECO:0000256" key="1">
    <source>
        <dbReference type="ARBA" id="ARBA00022649"/>
    </source>
</evidence>
<dbReference type="Gene3D" id="3.30.2310.20">
    <property type="entry name" value="RelE-like"/>
    <property type="match status" value="1"/>
</dbReference>
<dbReference type="Proteomes" id="UP001063698">
    <property type="component" value="Chromosome"/>
</dbReference>
<evidence type="ECO:0000313" key="3">
    <source>
        <dbReference type="Proteomes" id="UP001063698"/>
    </source>
</evidence>
<dbReference type="InterPro" id="IPR007712">
    <property type="entry name" value="RelE/ParE_toxin"/>
</dbReference>
<keyword evidence="3" id="KW-1185">Reference proteome</keyword>
<dbReference type="Pfam" id="PF05016">
    <property type="entry name" value="ParE_toxin"/>
    <property type="match status" value="1"/>
</dbReference>
<dbReference type="KEGG" id="ipc:IPA_06750"/>
<name>A0A977K9U0_9CREN</name>